<dbReference type="Proteomes" id="UP001333818">
    <property type="component" value="Unassembled WGS sequence"/>
</dbReference>
<sequence>MNSNQVFAQVKQQWQKRRVPLKLFLFMCANLAVAPAIYANNEGISQGQAYAIGLLILTTFVLSVYLFVVMFVPEKF</sequence>
<feature type="transmembrane region" description="Helical" evidence="1">
    <location>
        <begin position="50"/>
        <end position="72"/>
    </location>
</feature>
<reference evidence="2" key="1">
    <citation type="submission" date="2024-01" db="EMBL/GenBank/DDBJ databases">
        <title>Bank of Algae and Cyanobacteria of the Azores (BACA) strain genomes.</title>
        <authorList>
            <person name="Luz R."/>
            <person name="Cordeiro R."/>
            <person name="Fonseca A."/>
            <person name="Goncalves V."/>
        </authorList>
    </citation>
    <scope>NUCLEOTIDE SEQUENCE</scope>
    <source>
        <strain evidence="2">BACA0141</strain>
    </source>
</reference>
<feature type="transmembrane region" description="Helical" evidence="1">
    <location>
        <begin position="21"/>
        <end position="38"/>
    </location>
</feature>
<dbReference type="GO" id="GO:0005886">
    <property type="term" value="C:plasma membrane"/>
    <property type="evidence" value="ECO:0007669"/>
    <property type="project" value="InterPro"/>
</dbReference>
<evidence type="ECO:0000313" key="3">
    <source>
        <dbReference type="Proteomes" id="UP001333818"/>
    </source>
</evidence>
<dbReference type="GO" id="GO:0008556">
    <property type="term" value="F:P-type potassium transmembrane transporter activity"/>
    <property type="evidence" value="ECO:0007669"/>
    <property type="project" value="InterPro"/>
</dbReference>
<organism evidence="2 3">
    <name type="scientific">Tumidithrix elongata BACA0141</name>
    <dbReference type="NCBI Taxonomy" id="2716417"/>
    <lineage>
        <taxon>Bacteria</taxon>
        <taxon>Bacillati</taxon>
        <taxon>Cyanobacteriota</taxon>
        <taxon>Cyanophyceae</taxon>
        <taxon>Pseudanabaenales</taxon>
        <taxon>Pseudanabaenaceae</taxon>
        <taxon>Tumidithrix</taxon>
        <taxon>Tumidithrix elongata</taxon>
    </lineage>
</organism>
<keyword evidence="3" id="KW-1185">Reference proteome</keyword>
<dbReference type="EMBL" id="JAZBJZ010000040">
    <property type="protein sequence ID" value="MEE3717389.1"/>
    <property type="molecule type" value="Genomic_DNA"/>
</dbReference>
<dbReference type="AlphaFoldDB" id="A0AAW9Q0L1"/>
<accession>A0AAW9Q0L1</accession>
<name>A0AAW9Q0L1_9CYAN</name>
<evidence type="ECO:0000313" key="2">
    <source>
        <dbReference type="EMBL" id="MEE3717389.1"/>
    </source>
</evidence>
<dbReference type="Pfam" id="PF09604">
    <property type="entry name" value="Potass_KdpF"/>
    <property type="match status" value="1"/>
</dbReference>
<gene>
    <name evidence="2" type="ORF">V2H45_11565</name>
</gene>
<dbReference type="InterPro" id="IPR011726">
    <property type="entry name" value="KdpF"/>
</dbReference>
<protein>
    <submittedName>
        <fullName evidence="2">Potassium-transporting ATPase subunit F</fullName>
    </submittedName>
</protein>
<dbReference type="RefSeq" id="WP_330483818.1">
    <property type="nucleotide sequence ID" value="NZ_JAZBJZ010000040.1"/>
</dbReference>
<keyword evidence="1" id="KW-1133">Transmembrane helix</keyword>
<evidence type="ECO:0000256" key="1">
    <source>
        <dbReference type="SAM" id="Phobius"/>
    </source>
</evidence>
<keyword evidence="1" id="KW-0472">Membrane</keyword>
<comment type="caution">
    <text evidence="2">The sequence shown here is derived from an EMBL/GenBank/DDBJ whole genome shotgun (WGS) entry which is preliminary data.</text>
</comment>
<proteinExistence type="predicted"/>
<keyword evidence="1" id="KW-0812">Transmembrane</keyword>